<reference evidence="2" key="1">
    <citation type="journal article" date="2015" name="Nature">
        <title>Complex archaea that bridge the gap between prokaryotes and eukaryotes.</title>
        <authorList>
            <person name="Spang A."/>
            <person name="Saw J.H."/>
            <person name="Jorgensen S.L."/>
            <person name="Zaremba-Niedzwiedzka K."/>
            <person name="Martijn J."/>
            <person name="Lind A.E."/>
            <person name="van Eijk R."/>
            <person name="Schleper C."/>
            <person name="Guy L."/>
            <person name="Ettema T.J."/>
        </authorList>
    </citation>
    <scope>NUCLEOTIDE SEQUENCE</scope>
</reference>
<dbReference type="AlphaFoldDB" id="A0A0F9KMX5"/>
<dbReference type="Pfam" id="PF06048">
    <property type="entry name" value="DUF927"/>
    <property type="match status" value="1"/>
</dbReference>
<accession>A0A0F9KMX5</accession>
<proteinExistence type="predicted"/>
<comment type="caution">
    <text evidence="2">The sequence shown here is derived from an EMBL/GenBank/DDBJ whole genome shotgun (WGS) entry which is preliminary data.</text>
</comment>
<evidence type="ECO:0000259" key="1">
    <source>
        <dbReference type="Pfam" id="PF06048"/>
    </source>
</evidence>
<dbReference type="EMBL" id="LAZR01008859">
    <property type="protein sequence ID" value="KKM76141.1"/>
    <property type="molecule type" value="Genomic_DNA"/>
</dbReference>
<evidence type="ECO:0000313" key="2">
    <source>
        <dbReference type="EMBL" id="KKM76141.1"/>
    </source>
</evidence>
<name>A0A0F9KMX5_9ZZZZ</name>
<protein>
    <recommendedName>
        <fullName evidence="1">DUF927 domain-containing protein</fullName>
    </recommendedName>
</protein>
<feature type="non-terminal residue" evidence="2">
    <location>
        <position position="1"/>
    </location>
</feature>
<gene>
    <name evidence="2" type="ORF">LCGC14_1383200</name>
</gene>
<dbReference type="InterPro" id="IPR009270">
    <property type="entry name" value="DUF927"/>
</dbReference>
<feature type="domain" description="DUF927" evidence="1">
    <location>
        <begin position="60"/>
        <end position="297"/>
    </location>
</feature>
<sequence length="566" mass="62416">INPDGRGMDRKMLNPDTMMYEWMPTLRRVFDGISISKSDVSQFYDIHFDAKLRNAEDLQITIPAGFLGNDNKLKEAMASFGAPLRGKELNPFKDFMGTWLEKLQDERNINSVTEQLGWFRVGENKTIEGFSDGSTTYLSDGTQKIGVRCAKEFQAVGRMYIAAGKKEPWIRVAAFLASQDHAAFTATLASAFAAPLLTFTGVSGGILSIVSAESGVGKSSALKCAQAVWGSPTHGMSAVDDTRLSVARKLGFLNNLPAYWDELRGTKVMEEFCTLAFQVSQGKEKTRLDSTATMRDVNTWETMVIAASNESIFEYMGGYAVGSDAGVARTFEITVDAPQTDRSRAEIAIMFETLNQNYGHAGAVYAQYLAVNYKAVKEEVSQTFIKLADYGEMKEAERFWFAIVAALVTGAKLAGAAGLVNINLKTLVAYLLQNIKWLRARSKATMLGTSPSELIAAYMLHHQDKALVVEKLLRGPGVRNYTPVIISMPSHSMMYQLAKKEGIVRVSKGDFTMWLKRSRDIPWSQVSKKFGAELGAVVLKTSIGAGTKWETPRQMCLDLKVDMGIK</sequence>
<organism evidence="2">
    <name type="scientific">marine sediment metagenome</name>
    <dbReference type="NCBI Taxonomy" id="412755"/>
    <lineage>
        <taxon>unclassified sequences</taxon>
        <taxon>metagenomes</taxon>
        <taxon>ecological metagenomes</taxon>
    </lineage>
</organism>